<name>A0A8H3EMS2_9LECA</name>
<dbReference type="OrthoDB" id="10065185at2759"/>
<keyword evidence="6" id="KW-1185">Reference proteome</keyword>
<dbReference type="AlphaFoldDB" id="A0A8H3EMS2"/>
<feature type="domain" description="RRM" evidence="4">
    <location>
        <begin position="122"/>
        <end position="206"/>
    </location>
</feature>
<feature type="compositionally biased region" description="Basic and acidic residues" evidence="3">
    <location>
        <begin position="25"/>
        <end position="38"/>
    </location>
</feature>
<evidence type="ECO:0000256" key="2">
    <source>
        <dbReference type="PROSITE-ProRule" id="PRU00176"/>
    </source>
</evidence>
<evidence type="ECO:0000313" key="5">
    <source>
        <dbReference type="EMBL" id="CAF9909334.1"/>
    </source>
</evidence>
<protein>
    <recommendedName>
        <fullName evidence="4">RRM domain-containing protein</fullName>
    </recommendedName>
</protein>
<dbReference type="InterPro" id="IPR000504">
    <property type="entry name" value="RRM_dom"/>
</dbReference>
<dbReference type="InterPro" id="IPR035979">
    <property type="entry name" value="RBD_domain_sf"/>
</dbReference>
<feature type="region of interest" description="Disordered" evidence="3">
    <location>
        <begin position="448"/>
        <end position="477"/>
    </location>
</feature>
<evidence type="ECO:0000313" key="6">
    <source>
        <dbReference type="Proteomes" id="UP000664521"/>
    </source>
</evidence>
<keyword evidence="2" id="KW-0694">RNA-binding</keyword>
<dbReference type="Gene3D" id="3.30.70.330">
    <property type="match status" value="1"/>
</dbReference>
<dbReference type="SUPFAM" id="SSF54928">
    <property type="entry name" value="RNA-binding domain, RBD"/>
    <property type="match status" value="1"/>
</dbReference>
<dbReference type="PROSITE" id="PS50102">
    <property type="entry name" value="RRM"/>
    <property type="match status" value="1"/>
</dbReference>
<dbReference type="Proteomes" id="UP000664521">
    <property type="component" value="Unassembled WGS sequence"/>
</dbReference>
<evidence type="ECO:0000259" key="4">
    <source>
        <dbReference type="PROSITE" id="PS50102"/>
    </source>
</evidence>
<organism evidence="5 6">
    <name type="scientific">Heterodermia speciosa</name>
    <dbReference type="NCBI Taxonomy" id="116794"/>
    <lineage>
        <taxon>Eukaryota</taxon>
        <taxon>Fungi</taxon>
        <taxon>Dikarya</taxon>
        <taxon>Ascomycota</taxon>
        <taxon>Pezizomycotina</taxon>
        <taxon>Lecanoromycetes</taxon>
        <taxon>OSLEUM clade</taxon>
        <taxon>Lecanoromycetidae</taxon>
        <taxon>Caliciales</taxon>
        <taxon>Physciaceae</taxon>
        <taxon>Heterodermia</taxon>
    </lineage>
</organism>
<dbReference type="GO" id="GO:0006397">
    <property type="term" value="P:mRNA processing"/>
    <property type="evidence" value="ECO:0007669"/>
    <property type="project" value="UniProtKB-KW"/>
</dbReference>
<dbReference type="SMART" id="SM00360">
    <property type="entry name" value="RRM"/>
    <property type="match status" value="1"/>
</dbReference>
<dbReference type="InterPro" id="IPR034772">
    <property type="entry name" value="CPSF6/7"/>
</dbReference>
<dbReference type="PANTHER" id="PTHR23204">
    <property type="entry name" value="CLEAVAGE AND POLYADENYLATION SPECIFIC FACTOR"/>
    <property type="match status" value="1"/>
</dbReference>
<dbReference type="GO" id="GO:0005634">
    <property type="term" value="C:nucleus"/>
    <property type="evidence" value="ECO:0007669"/>
    <property type="project" value="UniProtKB-SubCell"/>
</dbReference>
<feature type="compositionally biased region" description="Polar residues" evidence="3">
    <location>
        <begin position="44"/>
        <end position="65"/>
    </location>
</feature>
<feature type="region of interest" description="Disordered" evidence="3">
    <location>
        <begin position="209"/>
        <end position="251"/>
    </location>
</feature>
<comment type="caution">
    <text evidence="5">The sequence shown here is derived from an EMBL/GenBank/DDBJ whole genome shotgun (WGS) entry which is preliminary data.</text>
</comment>
<dbReference type="EMBL" id="CAJPDS010000007">
    <property type="protein sequence ID" value="CAF9909334.1"/>
    <property type="molecule type" value="Genomic_DNA"/>
</dbReference>
<feature type="compositionally biased region" description="Basic and acidic residues" evidence="3">
    <location>
        <begin position="214"/>
        <end position="229"/>
    </location>
</feature>
<feature type="region of interest" description="Disordered" evidence="3">
    <location>
        <begin position="1"/>
        <end position="76"/>
    </location>
</feature>
<dbReference type="GO" id="GO:0003723">
    <property type="term" value="F:RNA binding"/>
    <property type="evidence" value="ECO:0007669"/>
    <property type="project" value="UniProtKB-UniRule"/>
</dbReference>
<reference evidence="5" key="1">
    <citation type="submission" date="2021-03" db="EMBL/GenBank/DDBJ databases">
        <authorList>
            <person name="Tagirdzhanova G."/>
        </authorList>
    </citation>
    <scope>NUCLEOTIDE SEQUENCE</scope>
</reference>
<accession>A0A8H3EMS2</accession>
<dbReference type="InterPro" id="IPR012677">
    <property type="entry name" value="Nucleotide-bd_a/b_plait_sf"/>
</dbReference>
<comment type="similarity">
    <text evidence="1">Belongs to the RRM CPSF6/7 family.</text>
</comment>
<evidence type="ECO:0000256" key="3">
    <source>
        <dbReference type="SAM" id="MobiDB-lite"/>
    </source>
</evidence>
<proteinExistence type="inferred from homology"/>
<gene>
    <name evidence="5" type="ORF">HETSPECPRED_008949</name>
</gene>
<sequence length="477" mass="50745">MVSEEDNFDIDIYGDGGEDYQQEEPSTRDVNVEDKIDQPLETAGSPSHTPRISDQATPSPSTNGQPDIKMENEELPDKAQKIISTDESAYSSVHLPKQAPQTQGLKRQDGADERFVESGATTALFISELHWWVTDDDVRGWANQSECEDELVDMTFSEHKVNGKSKGQAYVLFKSPQAATAAKQKIESFGEGQQYTKKFTVSYTNPFTNPFRTLPKDGPTRSSNHDRTSGFRGGGNNLQPSGYISNNSGGGYRGNRGGGGYNNRGGGMNATSNYNRGYQQPMTGGFQGPPMNGFQGMGGAQSFGGFQNRGGMMGNMRGGSVGMRGGRGGMNGNGMMAMPMGGMGMGNMGTQMGGLGMGMPQMAAGMGMQGMQSFQKILFLRLGPDGIRTSFPASGNASASPSYRVNASSIATVPSLNKQSSALTRTATISGQGGFQGNQAHYNPAFFSPQQPGQPGVVAGVADASWNPHGAKRTRQE</sequence>
<evidence type="ECO:0000256" key="1">
    <source>
        <dbReference type="ARBA" id="ARBA00006265"/>
    </source>
</evidence>